<feature type="transmembrane region" description="Helical" evidence="3">
    <location>
        <begin position="422"/>
        <end position="442"/>
    </location>
</feature>
<dbReference type="AlphaFoldDB" id="A0AAD9SR07"/>
<comment type="subcellular location">
    <subcellularLocation>
        <location evidence="1">Membrane</location>
        <topology evidence="1">Multi-pass membrane protein</topology>
    </subcellularLocation>
</comment>
<dbReference type="InterPro" id="IPR036259">
    <property type="entry name" value="MFS_trans_sf"/>
</dbReference>
<proteinExistence type="inferred from homology"/>
<name>A0AAD9SR07_PHOAM</name>
<keyword evidence="6" id="KW-1185">Reference proteome</keyword>
<feature type="transmembrane region" description="Helical" evidence="3">
    <location>
        <begin position="349"/>
        <end position="376"/>
    </location>
</feature>
<comment type="caution">
    <text evidence="5">The sequence shown here is derived from an EMBL/GenBank/DDBJ whole genome shotgun (WGS) entry which is preliminary data.</text>
</comment>
<evidence type="ECO:0000256" key="2">
    <source>
        <dbReference type="ARBA" id="ARBA00006727"/>
    </source>
</evidence>
<comment type="similarity">
    <text evidence="2">Belongs to the major facilitator superfamily. Monocarboxylate porter (TC 2.A.1.13) family.</text>
</comment>
<evidence type="ECO:0000256" key="3">
    <source>
        <dbReference type="SAM" id="Phobius"/>
    </source>
</evidence>
<feature type="transmembrane region" description="Helical" evidence="3">
    <location>
        <begin position="152"/>
        <end position="174"/>
    </location>
</feature>
<dbReference type="PANTHER" id="PTHR11360:SF319">
    <property type="entry name" value="MAJOR FACILITATOR SUPERFAMILY (MFS) PROFILE DOMAIN-CONTAINING PROTEIN"/>
    <property type="match status" value="1"/>
</dbReference>
<dbReference type="InterPro" id="IPR020846">
    <property type="entry name" value="MFS_dom"/>
</dbReference>
<feature type="transmembrane region" description="Helical" evidence="3">
    <location>
        <begin position="388"/>
        <end position="410"/>
    </location>
</feature>
<dbReference type="GO" id="GO:0022857">
    <property type="term" value="F:transmembrane transporter activity"/>
    <property type="evidence" value="ECO:0007669"/>
    <property type="project" value="InterPro"/>
</dbReference>
<feature type="transmembrane region" description="Helical" evidence="3">
    <location>
        <begin position="127"/>
        <end position="146"/>
    </location>
</feature>
<feature type="transmembrane region" description="Helical" evidence="3">
    <location>
        <begin position="296"/>
        <end position="315"/>
    </location>
</feature>
<dbReference type="Proteomes" id="UP001265746">
    <property type="component" value="Unassembled WGS sequence"/>
</dbReference>
<dbReference type="GO" id="GO:0016020">
    <property type="term" value="C:membrane"/>
    <property type="evidence" value="ECO:0007669"/>
    <property type="project" value="UniProtKB-SubCell"/>
</dbReference>
<keyword evidence="3" id="KW-1133">Transmembrane helix</keyword>
<gene>
    <name evidence="5" type="ORF">N8I77_001614</name>
</gene>
<feature type="transmembrane region" description="Helical" evidence="3">
    <location>
        <begin position="322"/>
        <end position="343"/>
    </location>
</feature>
<feature type="transmembrane region" description="Helical" evidence="3">
    <location>
        <begin position="186"/>
        <end position="207"/>
    </location>
</feature>
<dbReference type="InterPro" id="IPR011701">
    <property type="entry name" value="MFS"/>
</dbReference>
<sequence length="451" mass="48109">MRQSLHSLLYTTPATMNEECRNKDVNGFVDQGGSKTDSDNHVHSERASLEAHQFPEGGFRAWLVVSGSAATMFSTFGYLTGFGIYQQWYGENQLKSYTQSDISWIGSVQIFLTFSGGLVGGPILDRYGSVALLPVSIIYVVSLVLTSFCKEYYQFFLAQAVLGGICLGFLFSNALTIIGHYFDKRYGLASGIVMAGAALGGVVFPVALNRLLNDVGLSFGWSVRICALVVLVLLTYANLTMKPRLPPTKQNMDLSLMKRPIYILVAIGGWLFNWGLYIPLFYLPSFATTAGLSAKLAPHTVAIFNAVSIFGRVIAGALADRMGCFNVVVINGLLCAITLFVWAGTQTAAGVLAVTVFEGLFIGSIVSLQAAVITVVTPDPKNLGSMIGFTMAIWACGGLTGPPIAGAILSGFDGPGSYSGPGYFGGASLVAGSAFFFASRLITEKRLLAKV</sequence>
<feature type="transmembrane region" description="Helical" evidence="3">
    <location>
        <begin position="260"/>
        <end position="284"/>
    </location>
</feature>
<keyword evidence="3" id="KW-0472">Membrane</keyword>
<dbReference type="Pfam" id="PF07690">
    <property type="entry name" value="MFS_1"/>
    <property type="match status" value="1"/>
</dbReference>
<dbReference type="EMBL" id="JAUJFL010000001">
    <property type="protein sequence ID" value="KAK2614815.1"/>
    <property type="molecule type" value="Genomic_DNA"/>
</dbReference>
<dbReference type="PANTHER" id="PTHR11360">
    <property type="entry name" value="MONOCARBOXYLATE TRANSPORTER"/>
    <property type="match status" value="1"/>
</dbReference>
<evidence type="ECO:0000313" key="5">
    <source>
        <dbReference type="EMBL" id="KAK2614815.1"/>
    </source>
</evidence>
<accession>A0AAD9SR07</accession>
<feature type="transmembrane region" description="Helical" evidence="3">
    <location>
        <begin position="219"/>
        <end position="239"/>
    </location>
</feature>
<evidence type="ECO:0000256" key="1">
    <source>
        <dbReference type="ARBA" id="ARBA00004141"/>
    </source>
</evidence>
<dbReference type="InterPro" id="IPR050327">
    <property type="entry name" value="Proton-linked_MCT"/>
</dbReference>
<evidence type="ECO:0000259" key="4">
    <source>
        <dbReference type="PROSITE" id="PS50850"/>
    </source>
</evidence>
<dbReference type="SUPFAM" id="SSF103473">
    <property type="entry name" value="MFS general substrate transporter"/>
    <property type="match status" value="1"/>
</dbReference>
<protein>
    <recommendedName>
        <fullName evidence="4">Major facilitator superfamily (MFS) profile domain-containing protein</fullName>
    </recommendedName>
</protein>
<feature type="transmembrane region" description="Helical" evidence="3">
    <location>
        <begin position="61"/>
        <end position="82"/>
    </location>
</feature>
<keyword evidence="3" id="KW-0812">Transmembrane</keyword>
<reference evidence="5" key="1">
    <citation type="submission" date="2023-06" db="EMBL/GenBank/DDBJ databases">
        <authorList>
            <person name="Noh H."/>
        </authorList>
    </citation>
    <scope>NUCLEOTIDE SEQUENCE</scope>
    <source>
        <strain evidence="5">DUCC20226</strain>
    </source>
</reference>
<dbReference type="PROSITE" id="PS50850">
    <property type="entry name" value="MFS"/>
    <property type="match status" value="1"/>
</dbReference>
<organism evidence="5 6">
    <name type="scientific">Phomopsis amygdali</name>
    <name type="common">Fusicoccum amygdali</name>
    <dbReference type="NCBI Taxonomy" id="1214568"/>
    <lineage>
        <taxon>Eukaryota</taxon>
        <taxon>Fungi</taxon>
        <taxon>Dikarya</taxon>
        <taxon>Ascomycota</taxon>
        <taxon>Pezizomycotina</taxon>
        <taxon>Sordariomycetes</taxon>
        <taxon>Sordariomycetidae</taxon>
        <taxon>Diaporthales</taxon>
        <taxon>Diaporthaceae</taxon>
        <taxon>Diaporthe</taxon>
    </lineage>
</organism>
<feature type="transmembrane region" description="Helical" evidence="3">
    <location>
        <begin position="102"/>
        <end position="120"/>
    </location>
</feature>
<feature type="domain" description="Major facilitator superfamily (MFS) profile" evidence="4">
    <location>
        <begin position="261"/>
        <end position="451"/>
    </location>
</feature>
<evidence type="ECO:0000313" key="6">
    <source>
        <dbReference type="Proteomes" id="UP001265746"/>
    </source>
</evidence>
<dbReference type="Gene3D" id="1.20.1250.20">
    <property type="entry name" value="MFS general substrate transporter like domains"/>
    <property type="match status" value="2"/>
</dbReference>